<dbReference type="RefSeq" id="WP_104618181.1">
    <property type="nucleotide sequence ID" value="NZ_JAWLPZ010000016.1"/>
</dbReference>
<accession>A0ABX5B5C4</accession>
<dbReference type="EMBL" id="JJMJ01000068">
    <property type="protein sequence ID" value="PPS22480.1"/>
    <property type="molecule type" value="Genomic_DNA"/>
</dbReference>
<sequence>MRKFLLTVTAVFVLACSSVFGMYGADNSWIFFLIHGNQLRARMNQLGFTLGNGTIKGTFGFKANTGLNGQIFTTKGNKNLEATISGGIGYTGDGFGVGVGYNYTYNNADGGIVDAHTPVVVFNAVNNNLRVAIPVSISKKDNLNNGKTDYFGLSIPAQVRYYTGIDAFNYIRFEFNYGQNSYKLSGAEYSAKNLSFQLRLHFLNTIIDNVVVNPFLRIDFAFALDAKGKAAIVGTLNGSYTTDIKAWSVVGATKATAGQETYDRNPYDLRIIPSISLSVNTDMVNFVFEPGLGYRVEDDGRKGSKLAHSVYWSAYGEVYVRPTPALEWYFEMDVNNGVPKLQSEVSGLPIAFGANSGIHWYLPSLNPNAQ</sequence>
<dbReference type="PROSITE" id="PS51257">
    <property type="entry name" value="PROKAR_LIPOPROTEIN"/>
    <property type="match status" value="1"/>
</dbReference>
<evidence type="ECO:0000313" key="1">
    <source>
        <dbReference type="EMBL" id="PPS22480.1"/>
    </source>
</evidence>
<organism evidence="1 2">
    <name type="scientific">Brachyspira murdochii</name>
    <dbReference type="NCBI Taxonomy" id="84378"/>
    <lineage>
        <taxon>Bacteria</taxon>
        <taxon>Pseudomonadati</taxon>
        <taxon>Spirochaetota</taxon>
        <taxon>Spirochaetia</taxon>
        <taxon>Brachyspirales</taxon>
        <taxon>Brachyspiraceae</taxon>
        <taxon>Brachyspira</taxon>
    </lineage>
</organism>
<protein>
    <submittedName>
        <fullName evidence="1">Cell surface protein</fullName>
    </submittedName>
</protein>
<comment type="caution">
    <text evidence="1">The sequence shown here is derived from an EMBL/GenBank/DDBJ whole genome shotgun (WGS) entry which is preliminary data.</text>
</comment>
<dbReference type="Proteomes" id="UP000238924">
    <property type="component" value="Unassembled WGS sequence"/>
</dbReference>
<evidence type="ECO:0000313" key="2">
    <source>
        <dbReference type="Proteomes" id="UP000238924"/>
    </source>
</evidence>
<gene>
    <name evidence="1" type="ORF">DJ52_04285</name>
</gene>
<name>A0ABX5B5C4_9SPIR</name>
<keyword evidence="2" id="KW-1185">Reference proteome</keyword>
<dbReference type="InterPro" id="IPR008838">
    <property type="entry name" value="Variable_surface_protein_TREHY"/>
</dbReference>
<proteinExistence type="predicted"/>
<dbReference type="Pfam" id="PF05540">
    <property type="entry name" value="Serpulina_VSP"/>
    <property type="match status" value="1"/>
</dbReference>
<reference evidence="1 2" key="1">
    <citation type="submission" date="2014-04" db="EMBL/GenBank/DDBJ databases">
        <title>Whole genome sequence of 'Brachyspira hampsonii' D13-03603F2.</title>
        <authorList>
            <person name="Patterson A.H."/>
            <person name="Chaban B."/>
            <person name="Fernando C."/>
            <person name="Harding J.C."/>
            <person name="Hill J.E."/>
        </authorList>
    </citation>
    <scope>NUCLEOTIDE SEQUENCE [LARGE SCALE GENOMIC DNA]</scope>
    <source>
        <strain evidence="1 2">D13-03603F2</strain>
    </source>
</reference>